<protein>
    <recommendedName>
        <fullName evidence="2 5">peptidylprolyl isomerase</fullName>
        <ecNumber evidence="2 5">5.2.1.8</ecNumber>
    </recommendedName>
</protein>
<dbReference type="PROSITE" id="PS50059">
    <property type="entry name" value="FKBP_PPIASE"/>
    <property type="match status" value="1"/>
</dbReference>
<dbReference type="InterPro" id="IPR046357">
    <property type="entry name" value="PPIase_dom_sf"/>
</dbReference>
<dbReference type="Gene3D" id="3.10.50.40">
    <property type="match status" value="1"/>
</dbReference>
<dbReference type="GO" id="GO:0003755">
    <property type="term" value="F:peptidyl-prolyl cis-trans isomerase activity"/>
    <property type="evidence" value="ECO:0007669"/>
    <property type="project" value="UniProtKB-KW"/>
</dbReference>
<dbReference type="PANTHER" id="PTHR43811:SF19">
    <property type="entry name" value="39 KDA FK506-BINDING NUCLEAR PROTEIN"/>
    <property type="match status" value="1"/>
</dbReference>
<keyword evidence="6" id="KW-0812">Transmembrane</keyword>
<dbReference type="EC" id="5.2.1.8" evidence="2 5"/>
<keyword evidence="3 5" id="KW-0697">Rotamase</keyword>
<evidence type="ECO:0000256" key="4">
    <source>
        <dbReference type="ARBA" id="ARBA00023235"/>
    </source>
</evidence>
<accession>A0A7S1PZS6</accession>
<evidence type="ECO:0000256" key="1">
    <source>
        <dbReference type="ARBA" id="ARBA00000971"/>
    </source>
</evidence>
<keyword evidence="4 5" id="KW-0413">Isomerase</keyword>
<evidence type="ECO:0000313" key="8">
    <source>
        <dbReference type="EMBL" id="CAD9111487.1"/>
    </source>
</evidence>
<dbReference type="InterPro" id="IPR001179">
    <property type="entry name" value="PPIase_FKBP_dom"/>
</dbReference>
<feature type="transmembrane region" description="Helical" evidence="6">
    <location>
        <begin position="189"/>
        <end position="212"/>
    </location>
</feature>
<evidence type="ECO:0000256" key="6">
    <source>
        <dbReference type="SAM" id="Phobius"/>
    </source>
</evidence>
<proteinExistence type="predicted"/>
<keyword evidence="6" id="KW-1133">Transmembrane helix</keyword>
<comment type="catalytic activity">
    <reaction evidence="1 5">
        <text>[protein]-peptidylproline (omega=180) = [protein]-peptidylproline (omega=0)</text>
        <dbReference type="Rhea" id="RHEA:16237"/>
        <dbReference type="Rhea" id="RHEA-COMP:10747"/>
        <dbReference type="Rhea" id="RHEA-COMP:10748"/>
        <dbReference type="ChEBI" id="CHEBI:83833"/>
        <dbReference type="ChEBI" id="CHEBI:83834"/>
        <dbReference type="EC" id="5.2.1.8"/>
    </reaction>
</comment>
<dbReference type="AlphaFoldDB" id="A0A7S1PZS6"/>
<dbReference type="SUPFAM" id="SSF54534">
    <property type="entry name" value="FKBP-like"/>
    <property type="match status" value="1"/>
</dbReference>
<dbReference type="PANTHER" id="PTHR43811">
    <property type="entry name" value="FKBP-TYPE PEPTIDYL-PROLYL CIS-TRANS ISOMERASE FKPA"/>
    <property type="match status" value="1"/>
</dbReference>
<evidence type="ECO:0000256" key="2">
    <source>
        <dbReference type="ARBA" id="ARBA00013194"/>
    </source>
</evidence>
<keyword evidence="6" id="KW-0472">Membrane</keyword>
<evidence type="ECO:0000259" key="7">
    <source>
        <dbReference type="PROSITE" id="PS50059"/>
    </source>
</evidence>
<dbReference type="Pfam" id="PF00254">
    <property type="entry name" value="FKBP_C"/>
    <property type="match status" value="1"/>
</dbReference>
<feature type="domain" description="PPIase FKBP-type" evidence="7">
    <location>
        <begin position="95"/>
        <end position="183"/>
    </location>
</feature>
<evidence type="ECO:0000256" key="5">
    <source>
        <dbReference type="PROSITE-ProRule" id="PRU00277"/>
    </source>
</evidence>
<dbReference type="EMBL" id="HBGE01020990">
    <property type="protein sequence ID" value="CAD9111487.1"/>
    <property type="molecule type" value="Transcribed_RNA"/>
</dbReference>
<sequence>MAPRKARCSVLVLVAAGLTLVRHLVPRAFTLARAPAEVPLPQARRLRAPSVVLRRASRFDAPADLRPPPSAERSGSGLAWQILQPGKGGRRPGEQATVSVKYIGWKASDGKMFDTNYPSDLPSEFKANKGVPGWSEGLQMMEEGETRRLWIPARLGYGEEGSEPQGDLPMGDLVMDVRLVNIDDPGDSIVTGFLGAFFVLFALTFIITNFTVTEPEKREYETSAPFSYRRSSI</sequence>
<gene>
    <name evidence="8" type="ORF">ACAT0790_LOCUS12654</name>
</gene>
<name>A0A7S1PZS6_ALECA</name>
<organism evidence="8">
    <name type="scientific">Alexandrium catenella</name>
    <name type="common">Red tide dinoflagellate</name>
    <name type="synonym">Gonyaulax catenella</name>
    <dbReference type="NCBI Taxonomy" id="2925"/>
    <lineage>
        <taxon>Eukaryota</taxon>
        <taxon>Sar</taxon>
        <taxon>Alveolata</taxon>
        <taxon>Dinophyceae</taxon>
        <taxon>Gonyaulacales</taxon>
        <taxon>Pyrocystaceae</taxon>
        <taxon>Alexandrium</taxon>
    </lineage>
</organism>
<evidence type="ECO:0000256" key="3">
    <source>
        <dbReference type="ARBA" id="ARBA00023110"/>
    </source>
</evidence>
<reference evidence="8" key="1">
    <citation type="submission" date="2021-01" db="EMBL/GenBank/DDBJ databases">
        <authorList>
            <person name="Corre E."/>
            <person name="Pelletier E."/>
            <person name="Niang G."/>
            <person name="Scheremetjew M."/>
            <person name="Finn R."/>
            <person name="Kale V."/>
            <person name="Holt S."/>
            <person name="Cochrane G."/>
            <person name="Meng A."/>
            <person name="Brown T."/>
            <person name="Cohen L."/>
        </authorList>
    </citation>
    <scope>NUCLEOTIDE SEQUENCE</scope>
    <source>
        <strain evidence="8">OF101</strain>
    </source>
</reference>